<dbReference type="EMBL" id="BMEM01000001">
    <property type="protein sequence ID" value="GGF46521.1"/>
    <property type="molecule type" value="Genomic_DNA"/>
</dbReference>
<protein>
    <recommendedName>
        <fullName evidence="3">Terminase-like family protein</fullName>
    </recommendedName>
</protein>
<sequence>MLARDLALALDPVAFAGGIGFHSEAWQSSLLRSSSRRVLVRCARQVGKTTTTSIKALHTALYRPESLVLVISPSQRQSDEFLVRVRSLYRAAGRPVETARESASTLEFANGSRVLSLPGSESTTRGFAGVALLILDEAARVEDDIFASVLPMVGSTGAVWALSTPWGARGWFWELHEGADAVPGAWEHHLVDVYASDQYDEQRITEVRASVPRFTFASDYECRFEDSDAQLFSSDDVRAAVAAGAAVPPLFGTPTQGD</sequence>
<organism evidence="1 2">
    <name type="scientific">Ornithinimicrobium tianjinense</name>
    <dbReference type="NCBI Taxonomy" id="1195761"/>
    <lineage>
        <taxon>Bacteria</taxon>
        <taxon>Bacillati</taxon>
        <taxon>Actinomycetota</taxon>
        <taxon>Actinomycetes</taxon>
        <taxon>Micrococcales</taxon>
        <taxon>Ornithinimicrobiaceae</taxon>
        <taxon>Ornithinimicrobium</taxon>
    </lineage>
</organism>
<name>A0A917BJM7_9MICO</name>
<gene>
    <name evidence="1" type="ORF">GCM10011366_12790</name>
</gene>
<comment type="caution">
    <text evidence="1">The sequence shown here is derived from an EMBL/GenBank/DDBJ whole genome shotgun (WGS) entry which is preliminary data.</text>
</comment>
<reference evidence="1" key="1">
    <citation type="journal article" date="2014" name="Int. J. Syst. Evol. Microbiol.">
        <title>Complete genome sequence of Corynebacterium casei LMG S-19264T (=DSM 44701T), isolated from a smear-ripened cheese.</title>
        <authorList>
            <consortium name="US DOE Joint Genome Institute (JGI-PGF)"/>
            <person name="Walter F."/>
            <person name="Albersmeier A."/>
            <person name="Kalinowski J."/>
            <person name="Ruckert C."/>
        </authorList>
    </citation>
    <scope>NUCLEOTIDE SEQUENCE</scope>
    <source>
        <strain evidence="1">CGMCC 1.12160</strain>
    </source>
</reference>
<keyword evidence="2" id="KW-1185">Reference proteome</keyword>
<accession>A0A917BJM7</accession>
<dbReference type="Gene3D" id="3.40.50.300">
    <property type="entry name" value="P-loop containing nucleotide triphosphate hydrolases"/>
    <property type="match status" value="1"/>
</dbReference>
<evidence type="ECO:0000313" key="1">
    <source>
        <dbReference type="EMBL" id="GGF46521.1"/>
    </source>
</evidence>
<evidence type="ECO:0008006" key="3">
    <source>
        <dbReference type="Google" id="ProtNLM"/>
    </source>
</evidence>
<dbReference type="RefSeq" id="WP_188428850.1">
    <property type="nucleotide sequence ID" value="NZ_BAABKH010000005.1"/>
</dbReference>
<dbReference type="Proteomes" id="UP000605670">
    <property type="component" value="Unassembled WGS sequence"/>
</dbReference>
<dbReference type="InterPro" id="IPR027417">
    <property type="entry name" value="P-loop_NTPase"/>
</dbReference>
<proteinExistence type="predicted"/>
<dbReference type="AlphaFoldDB" id="A0A917BJM7"/>
<evidence type="ECO:0000313" key="2">
    <source>
        <dbReference type="Proteomes" id="UP000605670"/>
    </source>
</evidence>
<dbReference type="Pfam" id="PF03237">
    <property type="entry name" value="Terminase_6N"/>
    <property type="match status" value="1"/>
</dbReference>
<reference evidence="1" key="2">
    <citation type="submission" date="2020-09" db="EMBL/GenBank/DDBJ databases">
        <authorList>
            <person name="Sun Q."/>
            <person name="Zhou Y."/>
        </authorList>
    </citation>
    <scope>NUCLEOTIDE SEQUENCE</scope>
    <source>
        <strain evidence="1">CGMCC 1.12160</strain>
    </source>
</reference>